<dbReference type="Proteomes" id="UP000447545">
    <property type="component" value="Unassembled WGS sequence"/>
</dbReference>
<proteinExistence type="predicted"/>
<dbReference type="AlphaFoldDB" id="A0A7K1G8E6"/>
<accession>A0A7K1G8E6</accession>
<evidence type="ECO:0000313" key="2">
    <source>
        <dbReference type="EMBL" id="MTE25552.1"/>
    </source>
</evidence>
<sequence>MTSLFKVLAFTLALSVLLPTAVKLSHVFNHHEHEVCENDDADKSTHFHEFDLDCDFYKFKLTSQFYFKLKLEDFKVFEDNYKITNSQYEFVSTFQKLQTALRGPPQLI</sequence>
<name>A0A7K1G8E6_9FLAO</name>
<gene>
    <name evidence="2" type="ORF">F1003_01305</name>
</gene>
<reference evidence="2 3" key="1">
    <citation type="submission" date="2019-11" db="EMBL/GenBank/DDBJ databases">
        <title>Winogradskyella ouciana sp. nov., isolated from the hadal seawater of the Mariana Trench.</title>
        <authorList>
            <person name="Liu R."/>
        </authorList>
    </citation>
    <scope>NUCLEOTIDE SEQUENCE [LARGE SCALE GENOMIC DNA]</scope>
    <source>
        <strain evidence="2 3">ZXX205</strain>
    </source>
</reference>
<organism evidence="2 3">
    <name type="scientific">Winogradskyella ouciana</name>
    <dbReference type="NCBI Taxonomy" id="2608631"/>
    <lineage>
        <taxon>Bacteria</taxon>
        <taxon>Pseudomonadati</taxon>
        <taxon>Bacteroidota</taxon>
        <taxon>Flavobacteriia</taxon>
        <taxon>Flavobacteriales</taxon>
        <taxon>Flavobacteriaceae</taxon>
        <taxon>Winogradskyella</taxon>
    </lineage>
</organism>
<evidence type="ECO:0000313" key="3">
    <source>
        <dbReference type="Proteomes" id="UP000447545"/>
    </source>
</evidence>
<dbReference type="EMBL" id="WJYA01000002">
    <property type="protein sequence ID" value="MTE25552.1"/>
    <property type="molecule type" value="Genomic_DNA"/>
</dbReference>
<feature type="signal peptide" evidence="1">
    <location>
        <begin position="1"/>
        <end position="21"/>
    </location>
</feature>
<keyword evidence="3" id="KW-1185">Reference proteome</keyword>
<feature type="chain" id="PRO_5029761942" evidence="1">
    <location>
        <begin position="22"/>
        <end position="108"/>
    </location>
</feature>
<protein>
    <submittedName>
        <fullName evidence="2">Uncharacterized protein</fullName>
    </submittedName>
</protein>
<keyword evidence="1" id="KW-0732">Signal</keyword>
<comment type="caution">
    <text evidence="2">The sequence shown here is derived from an EMBL/GenBank/DDBJ whole genome shotgun (WGS) entry which is preliminary data.</text>
</comment>
<evidence type="ECO:0000256" key="1">
    <source>
        <dbReference type="SAM" id="SignalP"/>
    </source>
</evidence>